<name>A0A2T0BPJ7_9CLOT</name>
<dbReference type="Pfam" id="PF01566">
    <property type="entry name" value="Nramp"/>
    <property type="match status" value="1"/>
</dbReference>
<evidence type="ECO:0000256" key="4">
    <source>
        <dbReference type="ARBA" id="ARBA00022989"/>
    </source>
</evidence>
<dbReference type="GO" id="GO:0005886">
    <property type="term" value="C:plasma membrane"/>
    <property type="evidence" value="ECO:0007669"/>
    <property type="project" value="TreeGrafter"/>
</dbReference>
<organism evidence="7 8">
    <name type="scientific">Clostridium luticellarii</name>
    <dbReference type="NCBI Taxonomy" id="1691940"/>
    <lineage>
        <taxon>Bacteria</taxon>
        <taxon>Bacillati</taxon>
        <taxon>Bacillota</taxon>
        <taxon>Clostridia</taxon>
        <taxon>Eubacteriales</taxon>
        <taxon>Clostridiaceae</taxon>
        <taxon>Clostridium</taxon>
    </lineage>
</organism>
<gene>
    <name evidence="7" type="primary">mntH_2</name>
    <name evidence="7" type="ORF">CLLU_11500</name>
</gene>
<dbReference type="GO" id="GO:0034755">
    <property type="term" value="P:iron ion transmembrane transport"/>
    <property type="evidence" value="ECO:0007669"/>
    <property type="project" value="TreeGrafter"/>
</dbReference>
<comment type="subcellular location">
    <subcellularLocation>
        <location evidence="1">Membrane</location>
        <topology evidence="1">Multi-pass membrane protein</topology>
    </subcellularLocation>
</comment>
<dbReference type="EMBL" id="PVXP01000011">
    <property type="protein sequence ID" value="PRR85808.1"/>
    <property type="molecule type" value="Genomic_DNA"/>
</dbReference>
<feature type="transmembrane region" description="Helical" evidence="6">
    <location>
        <begin position="173"/>
        <end position="191"/>
    </location>
</feature>
<feature type="transmembrane region" description="Helical" evidence="6">
    <location>
        <begin position="417"/>
        <end position="437"/>
    </location>
</feature>
<feature type="transmembrane region" description="Helical" evidence="6">
    <location>
        <begin position="56"/>
        <end position="82"/>
    </location>
</feature>
<dbReference type="OrthoDB" id="141480at2"/>
<evidence type="ECO:0000313" key="7">
    <source>
        <dbReference type="EMBL" id="PRR85808.1"/>
    </source>
</evidence>
<evidence type="ECO:0000256" key="2">
    <source>
        <dbReference type="ARBA" id="ARBA00022448"/>
    </source>
</evidence>
<evidence type="ECO:0000256" key="6">
    <source>
        <dbReference type="SAM" id="Phobius"/>
    </source>
</evidence>
<evidence type="ECO:0000256" key="3">
    <source>
        <dbReference type="ARBA" id="ARBA00022692"/>
    </source>
</evidence>
<sequence length="438" mass="47977">MNQLNENSLNELNINNSKFENMTGRMENNKLKLNILMLSLIGPGVLAAMGDNDAGGIISYCITGAKFGISFFIPLTICLSILTYTVQEMSMRLGNVSRKGFVALIGKYYGNFWMKYQLYTLLIENILMLVTEFMGTTTGLVMIGVPFWLGTVISLGLMLSIMTFKGYLKREKIALFMGIINIVFIVIAFMSKPDIQSMLNTFASWNYTGYSPDMSWYIAAIVGNSVAPWMIFFQGSACIDRGAVEEHIHIGRIDTLIGCIIQVIVAVCIIISGAALFGHIGNIESAGPAMIIKAFEDNMGKIAGILFAVGIFNAGLLTSITIDLSSSWCAAEAFKWPHSLNDKINEAPKFYAVYAGSAVIAAFILLIPNLPLNYMALLTQVIGGLLIIPILIFLVVFTNKKELMGNYKNSLFVNIRACAVTALLIGAALFFIVHSFVL</sequence>
<feature type="transmembrane region" description="Helical" evidence="6">
    <location>
        <begin position="302"/>
        <end position="329"/>
    </location>
</feature>
<feature type="transmembrane region" description="Helical" evidence="6">
    <location>
        <begin position="256"/>
        <end position="282"/>
    </location>
</feature>
<feature type="transmembrane region" description="Helical" evidence="6">
    <location>
        <begin position="374"/>
        <end position="397"/>
    </location>
</feature>
<keyword evidence="4 6" id="KW-1133">Transmembrane helix</keyword>
<dbReference type="PANTHER" id="PTHR11706">
    <property type="entry name" value="SOLUTE CARRIER PROTEIN FAMILY 11 MEMBER"/>
    <property type="match status" value="1"/>
</dbReference>
<protein>
    <submittedName>
        <fullName evidence="7">Divalent metal cation transporter MntH</fullName>
    </submittedName>
</protein>
<keyword evidence="3 6" id="KW-0812">Transmembrane</keyword>
<keyword evidence="8" id="KW-1185">Reference proteome</keyword>
<dbReference type="PANTHER" id="PTHR11706:SF33">
    <property type="entry name" value="NATURAL RESISTANCE-ASSOCIATED MACROPHAGE PROTEIN 2"/>
    <property type="match status" value="1"/>
</dbReference>
<dbReference type="RefSeq" id="WP_106008617.1">
    <property type="nucleotide sequence ID" value="NZ_JALCPJ010000003.1"/>
</dbReference>
<evidence type="ECO:0000256" key="1">
    <source>
        <dbReference type="ARBA" id="ARBA00004141"/>
    </source>
</evidence>
<proteinExistence type="predicted"/>
<dbReference type="GO" id="GO:0015086">
    <property type="term" value="F:cadmium ion transmembrane transporter activity"/>
    <property type="evidence" value="ECO:0007669"/>
    <property type="project" value="TreeGrafter"/>
</dbReference>
<accession>A0A2T0BPJ7</accession>
<keyword evidence="2" id="KW-0813">Transport</keyword>
<feature type="transmembrane region" description="Helical" evidence="6">
    <location>
        <begin position="31"/>
        <end position="50"/>
    </location>
</feature>
<dbReference type="AlphaFoldDB" id="A0A2T0BPJ7"/>
<keyword evidence="5 6" id="KW-0472">Membrane</keyword>
<dbReference type="Proteomes" id="UP000237798">
    <property type="component" value="Unassembled WGS sequence"/>
</dbReference>
<feature type="transmembrane region" description="Helical" evidence="6">
    <location>
        <begin position="140"/>
        <end position="161"/>
    </location>
</feature>
<reference evidence="7 8" key="1">
    <citation type="submission" date="2018-03" db="EMBL/GenBank/DDBJ databases">
        <title>Genome sequence of Clostridium luticellarii DSM 29923.</title>
        <authorList>
            <person name="Poehlein A."/>
            <person name="Daniel R."/>
        </authorList>
    </citation>
    <scope>NUCLEOTIDE SEQUENCE [LARGE SCALE GENOMIC DNA]</scope>
    <source>
        <strain evidence="7 8">DSM 29923</strain>
    </source>
</reference>
<feature type="transmembrane region" description="Helical" evidence="6">
    <location>
        <begin position="214"/>
        <end position="235"/>
    </location>
</feature>
<feature type="transmembrane region" description="Helical" evidence="6">
    <location>
        <begin position="350"/>
        <end position="368"/>
    </location>
</feature>
<dbReference type="GO" id="GO:0005384">
    <property type="term" value="F:manganese ion transmembrane transporter activity"/>
    <property type="evidence" value="ECO:0007669"/>
    <property type="project" value="TreeGrafter"/>
</dbReference>
<dbReference type="InterPro" id="IPR001046">
    <property type="entry name" value="NRAMP_fam"/>
</dbReference>
<evidence type="ECO:0000256" key="5">
    <source>
        <dbReference type="ARBA" id="ARBA00023136"/>
    </source>
</evidence>
<evidence type="ECO:0000313" key="8">
    <source>
        <dbReference type="Proteomes" id="UP000237798"/>
    </source>
</evidence>
<comment type="caution">
    <text evidence="7">The sequence shown here is derived from an EMBL/GenBank/DDBJ whole genome shotgun (WGS) entry which is preliminary data.</text>
</comment>